<evidence type="ECO:0000313" key="10">
    <source>
        <dbReference type="EMBL" id="KAK7114632.1"/>
    </source>
</evidence>
<comment type="similarity">
    <text evidence="2 9">Belongs to the sulfotransferase 2 family.</text>
</comment>
<evidence type="ECO:0000256" key="2">
    <source>
        <dbReference type="ARBA" id="ARBA00006339"/>
    </source>
</evidence>
<protein>
    <recommendedName>
        <fullName evidence="9">Carbohydrate sulfotransferase</fullName>
        <ecNumber evidence="9">2.8.2.-</ecNumber>
    </recommendedName>
</protein>
<dbReference type="EC" id="2.8.2.-" evidence="9"/>
<keyword evidence="4" id="KW-0812">Transmembrane</keyword>
<accession>A0AAN9GN00</accession>
<keyword evidence="5" id="KW-1133">Transmembrane helix</keyword>
<keyword evidence="9" id="KW-0735">Signal-anchor</keyword>
<evidence type="ECO:0000313" key="11">
    <source>
        <dbReference type="Proteomes" id="UP001374579"/>
    </source>
</evidence>
<comment type="subcellular location">
    <subcellularLocation>
        <location evidence="1 9">Golgi apparatus membrane</location>
        <topology evidence="1 9">Single-pass type II membrane protein</topology>
    </subcellularLocation>
</comment>
<organism evidence="10 11">
    <name type="scientific">Littorina saxatilis</name>
    <dbReference type="NCBI Taxonomy" id="31220"/>
    <lineage>
        <taxon>Eukaryota</taxon>
        <taxon>Metazoa</taxon>
        <taxon>Spiralia</taxon>
        <taxon>Lophotrochozoa</taxon>
        <taxon>Mollusca</taxon>
        <taxon>Gastropoda</taxon>
        <taxon>Caenogastropoda</taxon>
        <taxon>Littorinimorpha</taxon>
        <taxon>Littorinoidea</taxon>
        <taxon>Littorinidae</taxon>
        <taxon>Littorina</taxon>
    </lineage>
</organism>
<reference evidence="10 11" key="1">
    <citation type="submission" date="2024-02" db="EMBL/GenBank/DDBJ databases">
        <title>Chromosome-scale genome assembly of the rough periwinkle Littorina saxatilis.</title>
        <authorList>
            <person name="De Jode A."/>
            <person name="Faria R."/>
            <person name="Formenti G."/>
            <person name="Sims Y."/>
            <person name="Smith T.P."/>
            <person name="Tracey A."/>
            <person name="Wood J.M.D."/>
            <person name="Zagrodzka Z.B."/>
            <person name="Johannesson K."/>
            <person name="Butlin R.K."/>
            <person name="Leder E.H."/>
        </authorList>
    </citation>
    <scope>NUCLEOTIDE SEQUENCE [LARGE SCALE GENOMIC DNA]</scope>
    <source>
        <strain evidence="10">Snail1</strain>
        <tissue evidence="10">Muscle</tissue>
    </source>
</reference>
<comment type="caution">
    <text evidence="10">The sequence shown here is derived from an EMBL/GenBank/DDBJ whole genome shotgun (WGS) entry which is preliminary data.</text>
</comment>
<dbReference type="Proteomes" id="UP001374579">
    <property type="component" value="Unassembled WGS sequence"/>
</dbReference>
<dbReference type="Pfam" id="PF03567">
    <property type="entry name" value="Sulfotransfer_2"/>
    <property type="match status" value="1"/>
</dbReference>
<dbReference type="GO" id="GO:0000139">
    <property type="term" value="C:Golgi membrane"/>
    <property type="evidence" value="ECO:0007669"/>
    <property type="project" value="UniProtKB-SubCell"/>
</dbReference>
<keyword evidence="11" id="KW-1185">Reference proteome</keyword>
<keyword evidence="8 9" id="KW-0325">Glycoprotein</keyword>
<evidence type="ECO:0000256" key="4">
    <source>
        <dbReference type="ARBA" id="ARBA00022692"/>
    </source>
</evidence>
<proteinExistence type="inferred from homology"/>
<dbReference type="InterPro" id="IPR018011">
    <property type="entry name" value="Carb_sulfotrans_8-10"/>
</dbReference>
<keyword evidence="3 9" id="KW-0808">Transferase</keyword>
<dbReference type="PANTHER" id="PTHR12137">
    <property type="entry name" value="CARBOHYDRATE SULFOTRANSFERASE"/>
    <property type="match status" value="1"/>
</dbReference>
<evidence type="ECO:0000256" key="1">
    <source>
        <dbReference type="ARBA" id="ARBA00004323"/>
    </source>
</evidence>
<dbReference type="InterPro" id="IPR005331">
    <property type="entry name" value="Sulfotransferase"/>
</dbReference>
<name>A0AAN9GN00_9CAEN</name>
<dbReference type="PANTHER" id="PTHR12137:SF54">
    <property type="entry name" value="CARBOHYDRATE SULFOTRANSFERASE"/>
    <property type="match status" value="1"/>
</dbReference>
<evidence type="ECO:0000256" key="9">
    <source>
        <dbReference type="RuleBase" id="RU364020"/>
    </source>
</evidence>
<evidence type="ECO:0000256" key="7">
    <source>
        <dbReference type="ARBA" id="ARBA00023136"/>
    </source>
</evidence>
<keyword evidence="6 9" id="KW-0333">Golgi apparatus</keyword>
<keyword evidence="7" id="KW-0472">Membrane</keyword>
<dbReference type="EMBL" id="JBAMIC010000001">
    <property type="protein sequence ID" value="KAK7114632.1"/>
    <property type="molecule type" value="Genomic_DNA"/>
</dbReference>
<evidence type="ECO:0000256" key="3">
    <source>
        <dbReference type="ARBA" id="ARBA00022679"/>
    </source>
</evidence>
<evidence type="ECO:0000256" key="6">
    <source>
        <dbReference type="ARBA" id="ARBA00023034"/>
    </source>
</evidence>
<sequence length="362" mass="41594">MKGGKTHSHVDNATLEDLRARHERGQSVCKALRLKEINVTHTGHVQGVFVNQGHKLAYCFVPKTGCTFWKQVFSFLNNVTHLKTPVSSPFDIPRLLVHRLPNAYGVDWNGVKKSVLRDHLRFMFARDPYSRLWSAYLDKFYLPDFWTLFSGRILSRRSPKPGKDVLTCGMNVSFAEFVDFALDFNEPHWTPVASSCDPCKFLPEVIGKMETYTRDAKVVLGRAGLGWILEGVDHHKHVQNELEMLIQYNFEVIHTKSPVLADKCISDEALGARLWTTFQDNGYIPGDLAYSPSSPFTQGAFKDRVLEAFNKSEAYGKGRLKDQKRTAMENAFKQLPRETLQRIAERYVVDFKMFDYKPRYFV</sequence>
<keyword evidence="9" id="KW-0119">Carbohydrate metabolism</keyword>
<evidence type="ECO:0000256" key="5">
    <source>
        <dbReference type="ARBA" id="ARBA00022989"/>
    </source>
</evidence>
<dbReference type="GO" id="GO:0008146">
    <property type="term" value="F:sulfotransferase activity"/>
    <property type="evidence" value="ECO:0007669"/>
    <property type="project" value="InterPro"/>
</dbReference>
<dbReference type="GO" id="GO:0016051">
    <property type="term" value="P:carbohydrate biosynthetic process"/>
    <property type="evidence" value="ECO:0007669"/>
    <property type="project" value="InterPro"/>
</dbReference>
<gene>
    <name evidence="10" type="ORF">V1264_000662</name>
</gene>
<evidence type="ECO:0000256" key="8">
    <source>
        <dbReference type="ARBA" id="ARBA00023180"/>
    </source>
</evidence>
<dbReference type="AlphaFoldDB" id="A0AAN9GN00"/>